<name>A0A0E9SQ76_ANGAN</name>
<reference evidence="1" key="1">
    <citation type="submission" date="2014-11" db="EMBL/GenBank/DDBJ databases">
        <authorList>
            <person name="Amaro Gonzalez C."/>
        </authorList>
    </citation>
    <scope>NUCLEOTIDE SEQUENCE</scope>
</reference>
<evidence type="ECO:0000313" key="1">
    <source>
        <dbReference type="EMBL" id="JAH42805.1"/>
    </source>
</evidence>
<dbReference type="EMBL" id="GBXM01065772">
    <property type="protein sequence ID" value="JAH42805.1"/>
    <property type="molecule type" value="Transcribed_RNA"/>
</dbReference>
<sequence length="61" mass="7207">MAMCVAMCGSVSGTWTVVRVSTSFWMRGGSATHKYRRFRSMREGGRVIWSHFFWKKHHIFH</sequence>
<accession>A0A0E9SQ76</accession>
<dbReference type="AlphaFoldDB" id="A0A0E9SQ76"/>
<protein>
    <submittedName>
        <fullName evidence="1">Uncharacterized protein</fullName>
    </submittedName>
</protein>
<proteinExistence type="predicted"/>
<reference evidence="1" key="2">
    <citation type="journal article" date="2015" name="Fish Shellfish Immunol.">
        <title>Early steps in the European eel (Anguilla anguilla)-Vibrio vulnificus interaction in the gills: Role of the RtxA13 toxin.</title>
        <authorList>
            <person name="Callol A."/>
            <person name="Pajuelo D."/>
            <person name="Ebbesson L."/>
            <person name="Teles M."/>
            <person name="MacKenzie S."/>
            <person name="Amaro C."/>
        </authorList>
    </citation>
    <scope>NUCLEOTIDE SEQUENCE</scope>
</reference>
<organism evidence="1">
    <name type="scientific">Anguilla anguilla</name>
    <name type="common">European freshwater eel</name>
    <name type="synonym">Muraena anguilla</name>
    <dbReference type="NCBI Taxonomy" id="7936"/>
    <lineage>
        <taxon>Eukaryota</taxon>
        <taxon>Metazoa</taxon>
        <taxon>Chordata</taxon>
        <taxon>Craniata</taxon>
        <taxon>Vertebrata</taxon>
        <taxon>Euteleostomi</taxon>
        <taxon>Actinopterygii</taxon>
        <taxon>Neopterygii</taxon>
        <taxon>Teleostei</taxon>
        <taxon>Anguilliformes</taxon>
        <taxon>Anguillidae</taxon>
        <taxon>Anguilla</taxon>
    </lineage>
</organism>